<evidence type="ECO:0000313" key="4">
    <source>
        <dbReference type="EMBL" id="SUZ99683.1"/>
    </source>
</evidence>
<dbReference type="Pfam" id="PF20434">
    <property type="entry name" value="BD-FAE"/>
    <property type="match status" value="1"/>
</dbReference>
<dbReference type="InterPro" id="IPR029058">
    <property type="entry name" value="AB_hydrolase_fold"/>
</dbReference>
<sequence>MVTFLFLFWTLSSVFLTLNVFRPFASRKSSSFPAILISFALGWLVGDLLPQWILLNFGILLLFSFSDIFYQPLGWGGLVFHLSGWIILCLRLWVILNLPERLDQKMEEQLGNIWLKILPNNHPPDSILGVDWYSWLNPNNAVEEDPRIEIVREHVFHEEDGLLLRMDIYRPRNSKKKHPGLLQIHGGAWICGSKRQAALLMAHMAAQGWVCFSVGYRFSPDIVFPQHLIDVKRALQWIRNHADEYGVDPDFIVSTGGSAGGHLASLMALTPNRPEFQPGFEKAETSIQGCVPIYGVFNFSEPFNEKTPYPAKARVLKLVCGGTPDTQPDCYQQITPANWISKQTPPFLLIQGETDALIPVEETKTFWHALQSKNVPLSAFLRLPLVEHAFDIFPTLTAQCIVPTIERYLILLHENHINLPGGK</sequence>
<dbReference type="PANTHER" id="PTHR48081">
    <property type="entry name" value="AB HYDROLASE SUPERFAMILY PROTEIN C4A8.06C"/>
    <property type="match status" value="1"/>
</dbReference>
<dbReference type="InterPro" id="IPR050300">
    <property type="entry name" value="GDXG_lipolytic_enzyme"/>
</dbReference>
<organism evidence="4">
    <name type="scientific">marine metagenome</name>
    <dbReference type="NCBI Taxonomy" id="408172"/>
    <lineage>
        <taxon>unclassified sequences</taxon>
        <taxon>metagenomes</taxon>
        <taxon>ecological metagenomes</taxon>
    </lineage>
</organism>
<accession>A0A381SEU8</accession>
<keyword evidence="2" id="KW-0812">Transmembrane</keyword>
<dbReference type="AlphaFoldDB" id="A0A381SEU8"/>
<evidence type="ECO:0000256" key="2">
    <source>
        <dbReference type="SAM" id="Phobius"/>
    </source>
</evidence>
<name>A0A381SEU8_9ZZZZ</name>
<evidence type="ECO:0000259" key="3">
    <source>
        <dbReference type="Pfam" id="PF20434"/>
    </source>
</evidence>
<dbReference type="Gene3D" id="3.40.50.1820">
    <property type="entry name" value="alpha/beta hydrolase"/>
    <property type="match status" value="1"/>
</dbReference>
<feature type="domain" description="BD-FAE-like" evidence="3">
    <location>
        <begin position="166"/>
        <end position="370"/>
    </location>
</feature>
<reference evidence="4" key="1">
    <citation type="submission" date="2018-05" db="EMBL/GenBank/DDBJ databases">
        <authorList>
            <person name="Lanie J.A."/>
            <person name="Ng W.-L."/>
            <person name="Kazmierczak K.M."/>
            <person name="Andrzejewski T.M."/>
            <person name="Davidsen T.M."/>
            <person name="Wayne K.J."/>
            <person name="Tettelin H."/>
            <person name="Glass J.I."/>
            <person name="Rusch D."/>
            <person name="Podicherti R."/>
            <person name="Tsui H.-C.T."/>
            <person name="Winkler M.E."/>
        </authorList>
    </citation>
    <scope>NUCLEOTIDE SEQUENCE</scope>
</reference>
<feature type="transmembrane region" description="Helical" evidence="2">
    <location>
        <begin position="32"/>
        <end position="53"/>
    </location>
</feature>
<dbReference type="SUPFAM" id="SSF53474">
    <property type="entry name" value="alpha/beta-Hydrolases"/>
    <property type="match status" value="1"/>
</dbReference>
<gene>
    <name evidence="4" type="ORF">METZ01_LOCUS52537</name>
</gene>
<protein>
    <recommendedName>
        <fullName evidence="3">BD-FAE-like domain-containing protein</fullName>
    </recommendedName>
</protein>
<proteinExistence type="predicted"/>
<evidence type="ECO:0000256" key="1">
    <source>
        <dbReference type="ARBA" id="ARBA00022801"/>
    </source>
</evidence>
<keyword evidence="2" id="KW-0472">Membrane</keyword>
<feature type="transmembrane region" description="Helical" evidence="2">
    <location>
        <begin position="6"/>
        <end position="25"/>
    </location>
</feature>
<dbReference type="EMBL" id="UINC01002727">
    <property type="protein sequence ID" value="SUZ99683.1"/>
    <property type="molecule type" value="Genomic_DNA"/>
</dbReference>
<dbReference type="PANTHER" id="PTHR48081:SF33">
    <property type="entry name" value="KYNURENINE FORMAMIDASE"/>
    <property type="match status" value="1"/>
</dbReference>
<dbReference type="GO" id="GO:0016787">
    <property type="term" value="F:hydrolase activity"/>
    <property type="evidence" value="ECO:0007669"/>
    <property type="project" value="UniProtKB-KW"/>
</dbReference>
<dbReference type="InterPro" id="IPR049492">
    <property type="entry name" value="BD-FAE-like_dom"/>
</dbReference>
<feature type="transmembrane region" description="Helical" evidence="2">
    <location>
        <begin position="73"/>
        <end position="96"/>
    </location>
</feature>
<keyword evidence="2" id="KW-1133">Transmembrane helix</keyword>
<keyword evidence="1" id="KW-0378">Hydrolase</keyword>